<proteinExistence type="predicted"/>
<feature type="transmembrane region" description="Helical" evidence="1">
    <location>
        <begin position="53"/>
        <end position="79"/>
    </location>
</feature>
<keyword evidence="1" id="KW-1133">Transmembrane helix</keyword>
<protein>
    <submittedName>
        <fullName evidence="2">Uncharacterized protein</fullName>
    </submittedName>
</protein>
<keyword evidence="1" id="KW-0812">Transmembrane</keyword>
<evidence type="ECO:0000313" key="2">
    <source>
        <dbReference type="EMBL" id="VAW54634.1"/>
    </source>
</evidence>
<evidence type="ECO:0000256" key="1">
    <source>
        <dbReference type="SAM" id="Phobius"/>
    </source>
</evidence>
<accession>A0A3B0XF78</accession>
<gene>
    <name evidence="2" type="ORF">MNBD_GAMMA06-512</name>
</gene>
<dbReference type="EMBL" id="UOFD01000079">
    <property type="protein sequence ID" value="VAW54634.1"/>
    <property type="molecule type" value="Genomic_DNA"/>
</dbReference>
<reference evidence="2" key="1">
    <citation type="submission" date="2018-06" db="EMBL/GenBank/DDBJ databases">
        <authorList>
            <person name="Zhirakovskaya E."/>
        </authorList>
    </citation>
    <scope>NUCLEOTIDE SEQUENCE</scope>
</reference>
<keyword evidence="1" id="KW-0472">Membrane</keyword>
<organism evidence="2">
    <name type="scientific">hydrothermal vent metagenome</name>
    <dbReference type="NCBI Taxonomy" id="652676"/>
    <lineage>
        <taxon>unclassified sequences</taxon>
        <taxon>metagenomes</taxon>
        <taxon>ecological metagenomes</taxon>
    </lineage>
</organism>
<sequence>MSNTENTSSKKMPFWVLLAFSSIQKRKHAIILIWASILFALYCLPLVKFTDNALIATLFLIDDWSWIAMMVPICIWYILSLRWMDNNAAWEKV</sequence>
<name>A0A3B0XF78_9ZZZZ</name>
<dbReference type="AlphaFoldDB" id="A0A3B0XF78"/>
<feature type="transmembrane region" description="Helical" evidence="1">
    <location>
        <begin position="29"/>
        <end position="47"/>
    </location>
</feature>